<dbReference type="GO" id="GO:0005634">
    <property type="term" value="C:nucleus"/>
    <property type="evidence" value="ECO:0007669"/>
    <property type="project" value="UniProtKB-SubCell"/>
</dbReference>
<evidence type="ECO:0000313" key="7">
    <source>
        <dbReference type="EMBL" id="SCV04377.1"/>
    </source>
</evidence>
<dbReference type="Pfam" id="PF04856">
    <property type="entry name" value="Securin"/>
    <property type="match status" value="1"/>
</dbReference>
<protein>
    <submittedName>
        <fullName evidence="7">LAMI_0H15632g1_1</fullName>
    </submittedName>
</protein>
<dbReference type="OrthoDB" id="4065086at2759"/>
<dbReference type="GO" id="GO:0051276">
    <property type="term" value="P:chromosome organization"/>
    <property type="evidence" value="ECO:0007669"/>
    <property type="project" value="InterPro"/>
</dbReference>
<feature type="compositionally biased region" description="Basic and acidic residues" evidence="6">
    <location>
        <begin position="250"/>
        <end position="262"/>
    </location>
</feature>
<keyword evidence="8" id="KW-1185">Reference proteome</keyword>
<evidence type="ECO:0000256" key="5">
    <source>
        <dbReference type="ARBA" id="ARBA00023242"/>
    </source>
</evidence>
<evidence type="ECO:0000256" key="3">
    <source>
        <dbReference type="ARBA" id="ARBA00009264"/>
    </source>
</evidence>
<gene>
    <name evidence="7" type="ORF">LAMI_0H15632G</name>
</gene>
<reference evidence="8" key="1">
    <citation type="submission" date="2016-03" db="EMBL/GenBank/DDBJ databases">
        <authorList>
            <person name="Devillers H."/>
        </authorList>
    </citation>
    <scope>NUCLEOTIDE SEQUENCE [LARGE SCALE GENOMIC DNA]</scope>
</reference>
<dbReference type="InterPro" id="IPR006940">
    <property type="entry name" value="Securin_separation_inhibitor"/>
</dbReference>
<feature type="compositionally biased region" description="Acidic residues" evidence="6">
    <location>
        <begin position="114"/>
        <end position="129"/>
    </location>
</feature>
<evidence type="ECO:0000256" key="2">
    <source>
        <dbReference type="ARBA" id="ARBA00004496"/>
    </source>
</evidence>
<evidence type="ECO:0000256" key="6">
    <source>
        <dbReference type="SAM" id="MobiDB-lite"/>
    </source>
</evidence>
<dbReference type="Proteomes" id="UP000191024">
    <property type="component" value="Chromosome H"/>
</dbReference>
<feature type="region of interest" description="Disordered" evidence="6">
    <location>
        <begin position="169"/>
        <end position="268"/>
    </location>
</feature>
<evidence type="ECO:0000256" key="4">
    <source>
        <dbReference type="ARBA" id="ARBA00022490"/>
    </source>
</evidence>
<dbReference type="EMBL" id="LT598468">
    <property type="protein sequence ID" value="SCV04377.1"/>
    <property type="molecule type" value="Genomic_DNA"/>
</dbReference>
<proteinExistence type="inferred from homology"/>
<keyword evidence="4" id="KW-0963">Cytoplasm</keyword>
<comment type="subcellular location">
    <subcellularLocation>
        <location evidence="2">Cytoplasm</location>
    </subcellularLocation>
    <subcellularLocation>
        <location evidence="1">Nucleus</location>
    </subcellularLocation>
</comment>
<name>A0A1G4KII2_9SACH</name>
<sequence length="298" mass="32487">MGQDDKENGVLNTVDVPTTPRHLLNRSHSYLKDKSPKKTGSRRPLASKDNNKTGSFLIRKNGMKQAGAKAGRPKVTHTGSFISGSGRGPGAVSAPVLNSKGAPRIKSLVLKDMQEEEAESPSDDDDDEQNPLTTRLKAALGRRREGDIDEEAQGGLLETRNGILKLLPDTKDADIDTDSDMEVETIPPRAPALPYEPDGYTRFTQTQIGNLQKDAPFSIRDEDSDGDSDGREFKLQLLPLDLDQDVSEEDSPKARPENDMAARGKRPAQIVFPLESTVIEPSYPGTGLSTEELEALLE</sequence>
<organism evidence="7 8">
    <name type="scientific">Lachancea mirantina</name>
    <dbReference type="NCBI Taxonomy" id="1230905"/>
    <lineage>
        <taxon>Eukaryota</taxon>
        <taxon>Fungi</taxon>
        <taxon>Dikarya</taxon>
        <taxon>Ascomycota</taxon>
        <taxon>Saccharomycotina</taxon>
        <taxon>Saccharomycetes</taxon>
        <taxon>Saccharomycetales</taxon>
        <taxon>Saccharomycetaceae</taxon>
        <taxon>Lachancea</taxon>
    </lineage>
</organism>
<accession>A0A1G4KII2</accession>
<dbReference type="GO" id="GO:0005737">
    <property type="term" value="C:cytoplasm"/>
    <property type="evidence" value="ECO:0007669"/>
    <property type="project" value="UniProtKB-SubCell"/>
</dbReference>
<dbReference type="AlphaFoldDB" id="A0A1G4KII2"/>
<comment type="similarity">
    <text evidence="3">Belongs to the securin family.</text>
</comment>
<evidence type="ECO:0000256" key="1">
    <source>
        <dbReference type="ARBA" id="ARBA00004123"/>
    </source>
</evidence>
<keyword evidence="5" id="KW-0539">Nucleus</keyword>
<feature type="region of interest" description="Disordered" evidence="6">
    <location>
        <begin position="1"/>
        <end position="155"/>
    </location>
</feature>
<feature type="region of interest" description="Disordered" evidence="6">
    <location>
        <begin position="279"/>
        <end position="298"/>
    </location>
</feature>
<evidence type="ECO:0000313" key="8">
    <source>
        <dbReference type="Proteomes" id="UP000191024"/>
    </source>
</evidence>